<sequence>MLLKSCWCLKDSQPARRYSAISRSPTDPFSAMQEWATDANNLHKPQAPCYNCTSAHQSIA</sequence>
<evidence type="ECO:0000313" key="2">
    <source>
        <dbReference type="Proteomes" id="UP000053268"/>
    </source>
</evidence>
<organism evidence="1 2">
    <name type="scientific">Papilio xuthus</name>
    <name type="common">Asian swallowtail butterfly</name>
    <dbReference type="NCBI Taxonomy" id="66420"/>
    <lineage>
        <taxon>Eukaryota</taxon>
        <taxon>Metazoa</taxon>
        <taxon>Ecdysozoa</taxon>
        <taxon>Arthropoda</taxon>
        <taxon>Hexapoda</taxon>
        <taxon>Insecta</taxon>
        <taxon>Pterygota</taxon>
        <taxon>Neoptera</taxon>
        <taxon>Endopterygota</taxon>
        <taxon>Lepidoptera</taxon>
        <taxon>Glossata</taxon>
        <taxon>Ditrysia</taxon>
        <taxon>Papilionoidea</taxon>
        <taxon>Papilionidae</taxon>
        <taxon>Papilioninae</taxon>
        <taxon>Papilio</taxon>
    </lineage>
</organism>
<proteinExistence type="predicted"/>
<dbReference type="EMBL" id="KQ459605">
    <property type="protein sequence ID" value="KPI92009.1"/>
    <property type="molecule type" value="Genomic_DNA"/>
</dbReference>
<protein>
    <submittedName>
        <fullName evidence="1">Uncharacterized protein</fullName>
    </submittedName>
</protein>
<keyword evidence="2" id="KW-1185">Reference proteome</keyword>
<reference evidence="1 2" key="1">
    <citation type="journal article" date="2015" name="Nat. Commun.">
        <title>Outbred genome sequencing and CRISPR/Cas9 gene editing in butterflies.</title>
        <authorList>
            <person name="Li X."/>
            <person name="Fan D."/>
            <person name="Zhang W."/>
            <person name="Liu G."/>
            <person name="Zhang L."/>
            <person name="Zhao L."/>
            <person name="Fang X."/>
            <person name="Chen L."/>
            <person name="Dong Y."/>
            <person name="Chen Y."/>
            <person name="Ding Y."/>
            <person name="Zhao R."/>
            <person name="Feng M."/>
            <person name="Zhu Y."/>
            <person name="Feng Y."/>
            <person name="Jiang X."/>
            <person name="Zhu D."/>
            <person name="Xiang H."/>
            <person name="Feng X."/>
            <person name="Li S."/>
            <person name="Wang J."/>
            <person name="Zhang G."/>
            <person name="Kronforst M.R."/>
            <person name="Wang W."/>
        </authorList>
    </citation>
    <scope>NUCLEOTIDE SEQUENCE [LARGE SCALE GENOMIC DNA]</scope>
    <source>
        <strain evidence="1">Ya'a_city_454_Px</strain>
        <tissue evidence="1">Whole body</tissue>
    </source>
</reference>
<accession>A0A194PH23</accession>
<name>A0A194PH23_PAPXU</name>
<dbReference type="AlphaFoldDB" id="A0A194PH23"/>
<dbReference type="Proteomes" id="UP000053268">
    <property type="component" value="Unassembled WGS sequence"/>
</dbReference>
<gene>
    <name evidence="1" type="ORF">RR46_08435</name>
</gene>
<evidence type="ECO:0000313" key="1">
    <source>
        <dbReference type="EMBL" id="KPI92009.1"/>
    </source>
</evidence>